<dbReference type="SMART" id="SM00558">
    <property type="entry name" value="JmjC"/>
    <property type="match status" value="1"/>
</dbReference>
<dbReference type="InterPro" id="IPR003347">
    <property type="entry name" value="JmjC_dom"/>
</dbReference>
<keyword evidence="3" id="KW-1185">Reference proteome</keyword>
<evidence type="ECO:0000259" key="1">
    <source>
        <dbReference type="PROSITE" id="PS51184"/>
    </source>
</evidence>
<feature type="domain" description="JmjC" evidence="1">
    <location>
        <begin position="109"/>
        <end position="274"/>
    </location>
</feature>
<dbReference type="SUPFAM" id="SSF51197">
    <property type="entry name" value="Clavaminate synthase-like"/>
    <property type="match status" value="1"/>
</dbReference>
<dbReference type="Pfam" id="PF13621">
    <property type="entry name" value="Cupin_8"/>
    <property type="match status" value="1"/>
</dbReference>
<dbReference type="Proteomes" id="UP001626549">
    <property type="component" value="Chromosome"/>
</dbReference>
<dbReference type="PANTHER" id="PTHR12461:SF105">
    <property type="entry name" value="HYPOXIA-INDUCIBLE FACTOR 1-ALPHA INHIBITOR"/>
    <property type="match status" value="1"/>
</dbReference>
<dbReference type="PANTHER" id="PTHR12461">
    <property type="entry name" value="HYPOXIA-INDUCIBLE FACTOR 1 ALPHA INHIBITOR-RELATED"/>
    <property type="match status" value="1"/>
</dbReference>
<name>A0ABZ0IG83_9GAMM</name>
<dbReference type="PROSITE" id="PS51184">
    <property type="entry name" value="JMJC"/>
    <property type="match status" value="1"/>
</dbReference>
<dbReference type="InterPro" id="IPR041667">
    <property type="entry name" value="Cupin_8"/>
</dbReference>
<gene>
    <name evidence="2" type="ORF">R0137_03800</name>
</gene>
<protein>
    <submittedName>
        <fullName evidence="2">Cupin-like domain-containing protein</fullName>
    </submittedName>
</protein>
<evidence type="ECO:0000313" key="3">
    <source>
        <dbReference type="Proteomes" id="UP001626549"/>
    </source>
</evidence>
<dbReference type="Gene3D" id="2.60.120.650">
    <property type="entry name" value="Cupin"/>
    <property type="match status" value="1"/>
</dbReference>
<accession>A0ABZ0IG83</accession>
<evidence type="ECO:0000313" key="2">
    <source>
        <dbReference type="EMBL" id="WOJ97703.1"/>
    </source>
</evidence>
<proteinExistence type="predicted"/>
<organism evidence="2 3">
    <name type="scientific">Congregibacter brevis</name>
    <dbReference type="NCBI Taxonomy" id="3081201"/>
    <lineage>
        <taxon>Bacteria</taxon>
        <taxon>Pseudomonadati</taxon>
        <taxon>Pseudomonadota</taxon>
        <taxon>Gammaproteobacteria</taxon>
        <taxon>Cellvibrionales</taxon>
        <taxon>Halieaceae</taxon>
        <taxon>Congregibacter</taxon>
    </lineage>
</organism>
<dbReference type="EMBL" id="CP136865">
    <property type="protein sequence ID" value="WOJ97703.1"/>
    <property type="molecule type" value="Genomic_DNA"/>
</dbReference>
<reference evidence="2 3" key="1">
    <citation type="submission" date="2023-10" db="EMBL/GenBank/DDBJ databases">
        <title>Two novel species belonging to the OM43/NOR5 clade.</title>
        <authorList>
            <person name="Park M."/>
        </authorList>
    </citation>
    <scope>NUCLEOTIDE SEQUENCE [LARGE SCALE GENOMIC DNA]</scope>
    <source>
        <strain evidence="2 3">IMCC45268</strain>
    </source>
</reference>
<sequence length="339" mass="37770">MIFDKLAAIESTEGVTPDAISSAVLERTQPLILRGLVSSWPAVQPAEASFEELGSYLSKFWNDRPVTAYVAAPETKGRFGYNEAFNGFNFKKGSAPLEGLMERFKELNKPGGDADMSVYVGSTPVEGWLPGFLEANSLAIPGDPLINFWLGNRTTVAAHYDFPCNLACVVAGRRRFTLFPTDQVSNLYVGPIDRTPSGQPISLVDFDEPDFQRFPRFAIALENAQTAVLEPGDAIFIPSMWWHHVKALSVCNMLVNYWWLKRPEIVDSPFGALLHAVLSIRSLPPEQREAWRTLMEHYVFDAGQDSVSHIPEHVRGCLGELDAQTIEQLRKEVADRLNS</sequence>